<keyword evidence="2" id="KW-0067">ATP-binding</keyword>
<proteinExistence type="predicted"/>
<dbReference type="SUPFAM" id="SSF52540">
    <property type="entry name" value="P-loop containing nucleoside triphosphate hydrolases"/>
    <property type="match status" value="1"/>
</dbReference>
<evidence type="ECO:0000313" key="5">
    <source>
        <dbReference type="Proteomes" id="UP000553756"/>
    </source>
</evidence>
<dbReference type="InterPro" id="IPR027417">
    <property type="entry name" value="P-loop_NTPase"/>
</dbReference>
<evidence type="ECO:0000256" key="1">
    <source>
        <dbReference type="ARBA" id="ARBA00022741"/>
    </source>
</evidence>
<protein>
    <submittedName>
        <fullName evidence="4">CobQ/CobB/MinD/ParA nucleotide binding domain-containing protein</fullName>
    </submittedName>
</protein>
<gene>
    <name evidence="4" type="ORF">G1C94_0548</name>
</gene>
<dbReference type="Gene3D" id="3.40.50.300">
    <property type="entry name" value="P-loop containing nucleotide triphosphate hydrolases"/>
    <property type="match status" value="1"/>
</dbReference>
<evidence type="ECO:0000256" key="3">
    <source>
        <dbReference type="SAM" id="MobiDB-lite"/>
    </source>
</evidence>
<keyword evidence="1" id="KW-0547">Nucleotide-binding</keyword>
<dbReference type="Proteomes" id="UP000553756">
    <property type="component" value="Unassembled WGS sequence"/>
</dbReference>
<organism evidence="4 5">
    <name type="scientific">Bifidobacterium panos</name>
    <dbReference type="NCBI Taxonomy" id="2675321"/>
    <lineage>
        <taxon>Bacteria</taxon>
        <taxon>Bacillati</taxon>
        <taxon>Actinomycetota</taxon>
        <taxon>Actinomycetes</taxon>
        <taxon>Bifidobacteriales</taxon>
        <taxon>Bifidobacteriaceae</taxon>
        <taxon>Bifidobacterium</taxon>
    </lineage>
</organism>
<reference evidence="4 5" key="1">
    <citation type="submission" date="2020-02" db="EMBL/GenBank/DDBJ databases">
        <title>Characterization of phylogenetic diversity of novel bifidobacterial species isolated in Czech ZOOs.</title>
        <authorList>
            <person name="Lugli G.A."/>
            <person name="Vera N.B."/>
            <person name="Ventura M."/>
        </authorList>
    </citation>
    <scope>NUCLEOTIDE SEQUENCE [LARGE SCALE GENOMIC DNA]</scope>
    <source>
        <strain evidence="4 5">DSM 109963</strain>
    </source>
</reference>
<dbReference type="EMBL" id="JAAIIJ010000008">
    <property type="protein sequence ID" value="NMN01927.1"/>
    <property type="molecule type" value="Genomic_DNA"/>
</dbReference>
<name>A0ABX1SYN2_9BIFI</name>
<accession>A0ABX1SYN2</accession>
<dbReference type="InterPro" id="IPR033756">
    <property type="entry name" value="YlxH/NBP35"/>
</dbReference>
<evidence type="ECO:0000313" key="4">
    <source>
        <dbReference type="EMBL" id="NMN01927.1"/>
    </source>
</evidence>
<keyword evidence="5" id="KW-1185">Reference proteome</keyword>
<dbReference type="RefSeq" id="WP_172144480.1">
    <property type="nucleotide sequence ID" value="NZ_JAAIIJ010000008.1"/>
</dbReference>
<feature type="region of interest" description="Disordered" evidence="3">
    <location>
        <begin position="321"/>
        <end position="342"/>
    </location>
</feature>
<sequence>MNTAIINVPLPRVAASGTDPDRRAASVPMPGAPTAVARRTNLIARPQAHVFVQTRRKTDTAPQTRTDTLLHSNLAAFSSPSGGVGLSTLLALTALTLHQKHVQCALLDADLTGGGLGVLLGIEHEPGLSMQDLDAPLGHIEGEALNLELPHWERMPVLAHTPWRGDNPDSWQMQAATQAMCEANQLVLADVGRAQVWQSAPELALAQQVVAVELSVLGLARAKAHLAALRRVRESLAGSAASKPRSPIIVAMEPRGAPRRSAATTVATAEAIAYLGADILGPVRYTPALCSDILEGLGIREVPRRNRRVVGALAERLAERLTERSGEESGETARGSTHWEAT</sequence>
<dbReference type="Pfam" id="PF10609">
    <property type="entry name" value="ParA"/>
    <property type="match status" value="1"/>
</dbReference>
<comment type="caution">
    <text evidence="4">The sequence shown here is derived from an EMBL/GenBank/DDBJ whole genome shotgun (WGS) entry which is preliminary data.</text>
</comment>
<evidence type="ECO:0000256" key="2">
    <source>
        <dbReference type="ARBA" id="ARBA00022840"/>
    </source>
</evidence>